<dbReference type="GO" id="GO:0006950">
    <property type="term" value="P:response to stress"/>
    <property type="evidence" value="ECO:0007669"/>
    <property type="project" value="UniProtKB-ARBA"/>
</dbReference>
<dbReference type="InterPro" id="IPR035240">
    <property type="entry name" value="SprT_Zn_ribbon"/>
</dbReference>
<feature type="region of interest" description="Disordered" evidence="1">
    <location>
        <begin position="309"/>
        <end position="346"/>
    </location>
</feature>
<evidence type="ECO:0000313" key="3">
    <source>
        <dbReference type="EMBL" id="KJX99886.1"/>
    </source>
</evidence>
<organism evidence="3 4">
    <name type="scientific">Zymoseptoria brevis</name>
    <dbReference type="NCBI Taxonomy" id="1047168"/>
    <lineage>
        <taxon>Eukaryota</taxon>
        <taxon>Fungi</taxon>
        <taxon>Dikarya</taxon>
        <taxon>Ascomycota</taxon>
        <taxon>Pezizomycotina</taxon>
        <taxon>Dothideomycetes</taxon>
        <taxon>Dothideomycetidae</taxon>
        <taxon>Mycosphaerellales</taxon>
        <taxon>Mycosphaerellaceae</taxon>
        <taxon>Zymoseptoria</taxon>
    </lineage>
</organism>
<dbReference type="Proteomes" id="UP000033647">
    <property type="component" value="Unassembled WGS sequence"/>
</dbReference>
<feature type="compositionally biased region" description="Pro residues" evidence="1">
    <location>
        <begin position="253"/>
        <end position="269"/>
    </location>
</feature>
<dbReference type="STRING" id="1047168.A0A0F4GR40"/>
<reference evidence="3 4" key="1">
    <citation type="submission" date="2015-03" db="EMBL/GenBank/DDBJ databases">
        <title>RNA-seq based gene annotation and comparative genomics of four Zymoseptoria species reveal species-specific pathogenicity related genes and transposable element activity.</title>
        <authorList>
            <person name="Grandaubert J."/>
            <person name="Bhattacharyya A."/>
            <person name="Stukenbrock E.H."/>
        </authorList>
    </citation>
    <scope>NUCLEOTIDE SEQUENCE [LARGE SCALE GENOMIC DNA]</scope>
    <source>
        <strain evidence="3 4">Zb18110</strain>
    </source>
</reference>
<feature type="compositionally biased region" description="Pro residues" evidence="1">
    <location>
        <begin position="321"/>
        <end position="333"/>
    </location>
</feature>
<evidence type="ECO:0000256" key="1">
    <source>
        <dbReference type="SAM" id="MobiDB-lite"/>
    </source>
</evidence>
<name>A0A0F4GR40_9PEZI</name>
<dbReference type="SMART" id="SM00731">
    <property type="entry name" value="SprT"/>
    <property type="match status" value="1"/>
</dbReference>
<dbReference type="Pfam" id="PF10263">
    <property type="entry name" value="SprT-like"/>
    <property type="match status" value="1"/>
</dbReference>
<feature type="compositionally biased region" description="Low complexity" evidence="1">
    <location>
        <begin position="270"/>
        <end position="280"/>
    </location>
</feature>
<dbReference type="PANTHER" id="PTHR23099:SF0">
    <property type="entry name" value="GERM CELL NUCLEAR ACIDIC PROTEIN"/>
    <property type="match status" value="1"/>
</dbReference>
<dbReference type="GO" id="GO:0005634">
    <property type="term" value="C:nucleus"/>
    <property type="evidence" value="ECO:0007669"/>
    <property type="project" value="TreeGrafter"/>
</dbReference>
<proteinExistence type="predicted"/>
<feature type="region of interest" description="Disordered" evidence="1">
    <location>
        <begin position="197"/>
        <end position="292"/>
    </location>
</feature>
<feature type="region of interest" description="Disordered" evidence="1">
    <location>
        <begin position="396"/>
        <end position="419"/>
    </location>
</feature>
<feature type="region of interest" description="Disordered" evidence="1">
    <location>
        <begin position="1"/>
        <end position="130"/>
    </location>
</feature>
<dbReference type="InterPro" id="IPR006640">
    <property type="entry name" value="SprT-like_domain"/>
</dbReference>
<protein>
    <recommendedName>
        <fullName evidence="2">SprT-like domain-containing protein</fullName>
    </recommendedName>
</protein>
<evidence type="ECO:0000313" key="4">
    <source>
        <dbReference type="Proteomes" id="UP000033647"/>
    </source>
</evidence>
<gene>
    <name evidence="3" type="ORF">TI39_contig348g00027</name>
</gene>
<sequence length="621" mass="67824">MARLRRGSSDSGDFVPTSTRRDNRSSKTDATTKTTRRQPTRSTGFAATTDERNETSKLVPRVAPTPEKKKRQVRLAPLNGVQASFGSLSISGASERESLAPRRRAPRPVLQKSRSVTKEPAQSDVESHVDFEESICCGELQESEDDSDVELPSLGDLLGWSGRDQVVRKPTLPGPSTELEALNISGEVQGPIKPSVVDIFDEDDQPPFKPFSRTKAQPVESICPASSSDKENNDAVLSYSPPRIFRRVRSTTPPRPITPPRSTTPPPKSPSKSRLQSPSKTKPRIPTPPLRPSLDAFWTAEAVNNWNDTYSPQKTLKSPAKKPPGPFDTPPLSPTKRTKSEIAERKTFESTKEAIASSFLAELDSTITNNQISALAASVGGVQLIWSKNLTTTAGRANWKRETTKTRSRPNSDKATGQDNTVTTITHKHHASIELSTKIIDNTDRLLNVVAHEFCHLANFMISNTTDQPHGKSFKNWGKLVSKAFGDRGVEVTTNHSYVIEYKYIWKCEEGAGGCGREFGRHSKSVDPARHRCGGCKGTLVQVKPVPRKAPASGEGSGYAGYVKKHFAEVKKSLGPGVKHGDVMKALSVKYRAEKEDPVEGILNGLAGVNLGDSHSPTEVE</sequence>
<keyword evidence="4" id="KW-1185">Reference proteome</keyword>
<dbReference type="OrthoDB" id="20772at2759"/>
<feature type="compositionally biased region" description="Polar residues" evidence="1">
    <location>
        <begin position="81"/>
        <end position="92"/>
    </location>
</feature>
<dbReference type="AlphaFoldDB" id="A0A0F4GR40"/>
<dbReference type="Pfam" id="PF17283">
    <property type="entry name" value="Zn_ribbon_SprT"/>
    <property type="match status" value="1"/>
</dbReference>
<accession>A0A0F4GR40</accession>
<comment type="caution">
    <text evidence="3">The sequence shown here is derived from an EMBL/GenBank/DDBJ whole genome shotgun (WGS) entry which is preliminary data.</text>
</comment>
<dbReference type="EMBL" id="LAFY01000340">
    <property type="protein sequence ID" value="KJX99886.1"/>
    <property type="molecule type" value="Genomic_DNA"/>
</dbReference>
<feature type="domain" description="SprT-like" evidence="2">
    <location>
        <begin position="361"/>
        <end position="543"/>
    </location>
</feature>
<dbReference type="PANTHER" id="PTHR23099">
    <property type="entry name" value="TRANSCRIPTIONAL REGULATOR"/>
    <property type="match status" value="1"/>
</dbReference>
<evidence type="ECO:0000259" key="2">
    <source>
        <dbReference type="SMART" id="SM00731"/>
    </source>
</evidence>